<protein>
    <submittedName>
        <fullName evidence="1">Uncharacterized protein</fullName>
    </submittedName>
</protein>
<comment type="caution">
    <text evidence="1">The sequence shown here is derived from an EMBL/GenBank/DDBJ whole genome shotgun (WGS) entry which is preliminary data.</text>
</comment>
<gene>
    <name evidence="1" type="ORF">D2N39_11450</name>
</gene>
<sequence length="90" mass="9927">MAKKNGGRGETCAPWRVTGFALVRATLTPVSGQAVPLQADLERATGARHMMISTDAATEVVEARTREIITHLNRTKRLDEFCDNAREGRF</sequence>
<evidence type="ECO:0000313" key="2">
    <source>
        <dbReference type="Proteomes" id="UP000266649"/>
    </source>
</evidence>
<keyword evidence="2" id="KW-1185">Reference proteome</keyword>
<dbReference type="EMBL" id="QXXQ01000005">
    <property type="protein sequence ID" value="RID91846.1"/>
    <property type="molecule type" value="Genomic_DNA"/>
</dbReference>
<accession>A0A398BXC9</accession>
<dbReference type="RefSeq" id="WP_119134907.1">
    <property type="nucleotide sequence ID" value="NZ_QXXQ01000005.1"/>
</dbReference>
<proteinExistence type="predicted"/>
<dbReference type="AlphaFoldDB" id="A0A398BXC9"/>
<organism evidence="1 2">
    <name type="scientific">Gemmobacter lutimaris</name>
    <dbReference type="NCBI Taxonomy" id="2306023"/>
    <lineage>
        <taxon>Bacteria</taxon>
        <taxon>Pseudomonadati</taxon>
        <taxon>Pseudomonadota</taxon>
        <taxon>Alphaproteobacteria</taxon>
        <taxon>Rhodobacterales</taxon>
        <taxon>Paracoccaceae</taxon>
        <taxon>Gemmobacter</taxon>
    </lineage>
</organism>
<evidence type="ECO:0000313" key="1">
    <source>
        <dbReference type="EMBL" id="RID91846.1"/>
    </source>
</evidence>
<reference evidence="1 2" key="1">
    <citation type="submission" date="2018-09" db="EMBL/GenBank/DDBJ databases">
        <title>Gemmobacter lutimaris sp. nov., a marine bacterium isolated from tidal flat.</title>
        <authorList>
            <person name="Lee D.W."/>
            <person name="Yoo Y."/>
            <person name="Kim J.-J."/>
            <person name="Kim B.S."/>
        </authorList>
    </citation>
    <scope>NUCLEOTIDE SEQUENCE [LARGE SCALE GENOMIC DNA]</scope>
    <source>
        <strain evidence="1 2">YJ-T1-11</strain>
    </source>
</reference>
<name>A0A398BXC9_9RHOB</name>
<dbReference type="Proteomes" id="UP000266649">
    <property type="component" value="Unassembled WGS sequence"/>
</dbReference>